<dbReference type="GeneID" id="19334266"/>
<proteinExistence type="predicted"/>
<accession>M3AI56</accession>
<evidence type="ECO:0000313" key="1">
    <source>
        <dbReference type="EMBL" id="EME77172.1"/>
    </source>
</evidence>
<protein>
    <submittedName>
        <fullName evidence="1">Uncharacterized protein</fullName>
    </submittedName>
</protein>
<dbReference type="EMBL" id="KB446567">
    <property type="protein sequence ID" value="EME77172.1"/>
    <property type="molecule type" value="Genomic_DNA"/>
</dbReference>
<dbReference type="AlphaFoldDB" id="M3AI56"/>
<dbReference type="Proteomes" id="UP000016932">
    <property type="component" value="Unassembled WGS sequence"/>
</dbReference>
<evidence type="ECO:0000313" key="2">
    <source>
        <dbReference type="Proteomes" id="UP000016932"/>
    </source>
</evidence>
<dbReference type="RefSeq" id="XP_007932219.1">
    <property type="nucleotide sequence ID" value="XM_007934028.1"/>
</dbReference>
<gene>
    <name evidence="1" type="ORF">MYCFIDRAFT_180048</name>
</gene>
<dbReference type="KEGG" id="pfj:MYCFIDRAFT_180048"/>
<reference evidence="1 2" key="1">
    <citation type="journal article" date="2012" name="PLoS Pathog.">
        <title>Diverse lifestyles and strategies of plant pathogenesis encoded in the genomes of eighteen Dothideomycetes fungi.</title>
        <authorList>
            <person name="Ohm R.A."/>
            <person name="Feau N."/>
            <person name="Henrissat B."/>
            <person name="Schoch C.L."/>
            <person name="Horwitz B.A."/>
            <person name="Barry K.W."/>
            <person name="Condon B.J."/>
            <person name="Copeland A.C."/>
            <person name="Dhillon B."/>
            <person name="Glaser F."/>
            <person name="Hesse C.N."/>
            <person name="Kosti I."/>
            <person name="LaButti K."/>
            <person name="Lindquist E.A."/>
            <person name="Lucas S."/>
            <person name="Salamov A.A."/>
            <person name="Bradshaw R.E."/>
            <person name="Ciuffetti L."/>
            <person name="Hamelin R.C."/>
            <person name="Kema G.H.J."/>
            <person name="Lawrence C."/>
            <person name="Scott J.A."/>
            <person name="Spatafora J.W."/>
            <person name="Turgeon B.G."/>
            <person name="de Wit P.J.G.M."/>
            <person name="Zhong S."/>
            <person name="Goodwin S.B."/>
            <person name="Grigoriev I.V."/>
        </authorList>
    </citation>
    <scope>NUCLEOTIDE SEQUENCE [LARGE SCALE GENOMIC DNA]</scope>
    <source>
        <strain evidence="1 2">CIRAD86</strain>
    </source>
</reference>
<keyword evidence="2" id="KW-1185">Reference proteome</keyword>
<sequence>MPHLSSSYAVDEFLTYTLDWRLVVDIHSCCNASRAGAGINSKLCRLVEQRREDLVKLHENWISLAKHSRERNYQKAGDSWSCRMRKYVAPGFQRHQGSPGSAIAAELSAEVLLDNGKVRHVVGLESALSTVFFGPCGSTEMAQAPIFMGSITDLVLSGHTRRATRMSAYIGHAAAIKSFVLIHSPDAVVEPHRIAKGILLGPSLVNHGPLSMGRSISRMGVNKCLLPIYDDAVTLLPELEKATGSLYQFVRIQKADGKYVGDYDNDAERLRTNLYAADGLGLKILLGLAGKDPAAAWSPQSKLWSASWARVKSKFVKLGHLCRHELIHSCRMPQTSYTALSATVPYNPTTCMYPLHSLLAKCNRLMPECPVLQARFFFCARAVYSRKRQMQMGEQLLLTDELKRRADGDPVLRIDPDEEDVEIGLAAVAQNVNYDIKIQIARLDMLIKILAPARRTLCVVHAPIAARQAPPASPESSTRWYVV</sequence>
<organism evidence="1 2">
    <name type="scientific">Pseudocercospora fijiensis (strain CIRAD86)</name>
    <name type="common">Black leaf streak disease fungus</name>
    <name type="synonym">Mycosphaerella fijiensis</name>
    <dbReference type="NCBI Taxonomy" id="383855"/>
    <lineage>
        <taxon>Eukaryota</taxon>
        <taxon>Fungi</taxon>
        <taxon>Dikarya</taxon>
        <taxon>Ascomycota</taxon>
        <taxon>Pezizomycotina</taxon>
        <taxon>Dothideomycetes</taxon>
        <taxon>Dothideomycetidae</taxon>
        <taxon>Mycosphaerellales</taxon>
        <taxon>Mycosphaerellaceae</taxon>
        <taxon>Pseudocercospora</taxon>
    </lineage>
</organism>
<name>M3AI56_PSEFD</name>
<dbReference type="HOGENOM" id="CLU_565147_0_0_1"/>
<dbReference type="VEuPathDB" id="FungiDB:MYCFIDRAFT_180048"/>